<evidence type="ECO:0000256" key="1">
    <source>
        <dbReference type="SAM" id="Phobius"/>
    </source>
</evidence>
<dbReference type="Pfam" id="PF14856">
    <property type="entry name" value="Hce2"/>
    <property type="match status" value="1"/>
</dbReference>
<evidence type="ECO:0000256" key="2">
    <source>
        <dbReference type="SAM" id="SignalP"/>
    </source>
</evidence>
<keyword evidence="1" id="KW-0812">Transmembrane</keyword>
<comment type="caution">
    <text evidence="4">The sequence shown here is derived from an EMBL/GenBank/DDBJ whole genome shotgun (WGS) entry which is preliminary data.</text>
</comment>
<feature type="transmembrane region" description="Helical" evidence="1">
    <location>
        <begin position="226"/>
        <end position="243"/>
    </location>
</feature>
<proteinExistence type="predicted"/>
<sequence>MVTAKITFLLSIFALAAEIPLAQSYRLPPFPNNTNSSNTTHQDLRPSKAPLPATLSEIESNDPDIDGIYMNTSERLSASLCGASSYTSSTTATSPLLSDCRQLAEKIRRDKHYTTVYGYGDNHTIFPVLTYGSCMFGVRPAWTEDVHTWQYGWYIGNKDIWQIASRVADEFEIDGRSSGNGLTHCVVNKYVSPGIDVHWAVFSREQWEAVGWKLAPPIPSAGDKNMVGISLAMFAAFSWIFVLW</sequence>
<keyword evidence="2" id="KW-0732">Signal</keyword>
<dbReference type="InterPro" id="IPR029226">
    <property type="entry name" value="Ecp2-like"/>
</dbReference>
<accession>A0A8H3WLK0</accession>
<keyword evidence="1" id="KW-0472">Membrane</keyword>
<feature type="domain" description="Ecp2 effector protein-like" evidence="3">
    <location>
        <begin position="81"/>
        <end position="185"/>
    </location>
</feature>
<dbReference type="Proteomes" id="UP000434172">
    <property type="component" value="Unassembled WGS sequence"/>
</dbReference>
<feature type="signal peptide" evidence="2">
    <location>
        <begin position="1"/>
        <end position="24"/>
    </location>
</feature>
<protein>
    <submittedName>
        <fullName evidence="4">LipA and NB-ARC domain-containing protein</fullName>
    </submittedName>
</protein>
<evidence type="ECO:0000259" key="3">
    <source>
        <dbReference type="Pfam" id="PF14856"/>
    </source>
</evidence>
<keyword evidence="5" id="KW-1185">Reference proteome</keyword>
<organism evidence="4 5">
    <name type="scientific">Colletotrichum asianum</name>
    <dbReference type="NCBI Taxonomy" id="702518"/>
    <lineage>
        <taxon>Eukaryota</taxon>
        <taxon>Fungi</taxon>
        <taxon>Dikarya</taxon>
        <taxon>Ascomycota</taxon>
        <taxon>Pezizomycotina</taxon>
        <taxon>Sordariomycetes</taxon>
        <taxon>Hypocreomycetidae</taxon>
        <taxon>Glomerellales</taxon>
        <taxon>Glomerellaceae</taxon>
        <taxon>Colletotrichum</taxon>
        <taxon>Colletotrichum gloeosporioides species complex</taxon>
    </lineage>
</organism>
<evidence type="ECO:0000313" key="4">
    <source>
        <dbReference type="EMBL" id="KAF0328790.1"/>
    </source>
</evidence>
<keyword evidence="1" id="KW-1133">Transmembrane helix</keyword>
<evidence type="ECO:0000313" key="5">
    <source>
        <dbReference type="Proteomes" id="UP000434172"/>
    </source>
</evidence>
<dbReference type="AlphaFoldDB" id="A0A8H3WLK0"/>
<dbReference type="OrthoDB" id="4833519at2759"/>
<reference evidence="4 5" key="1">
    <citation type="submission" date="2019-12" db="EMBL/GenBank/DDBJ databases">
        <title>A genome sequence resource for the geographically widespread anthracnose pathogen Colletotrichum asianum.</title>
        <authorList>
            <person name="Meng Y."/>
        </authorList>
    </citation>
    <scope>NUCLEOTIDE SEQUENCE [LARGE SCALE GENOMIC DNA]</scope>
    <source>
        <strain evidence="4 5">ICMP 18580</strain>
    </source>
</reference>
<name>A0A8H3WLK0_9PEZI</name>
<gene>
    <name evidence="4" type="ORF">GQ607_003815</name>
</gene>
<dbReference type="EMBL" id="WOWK01000015">
    <property type="protein sequence ID" value="KAF0328790.1"/>
    <property type="molecule type" value="Genomic_DNA"/>
</dbReference>
<feature type="chain" id="PRO_5034711765" evidence="2">
    <location>
        <begin position="25"/>
        <end position="244"/>
    </location>
</feature>